<dbReference type="OrthoDB" id="1115105at2"/>
<dbReference type="Proteomes" id="UP000037515">
    <property type="component" value="Unassembled WGS sequence"/>
</dbReference>
<dbReference type="STRING" id="693.AKJ17_00900"/>
<feature type="domain" description="SnoaL-like" evidence="1">
    <location>
        <begin position="9"/>
        <end position="109"/>
    </location>
</feature>
<keyword evidence="3" id="KW-1185">Reference proteome</keyword>
<dbReference type="SUPFAM" id="SSF54427">
    <property type="entry name" value="NTF2-like"/>
    <property type="match status" value="1"/>
</dbReference>
<accession>A0A0M0HUT4</accession>
<dbReference type="PATRIC" id="fig|693.5.peg.183"/>
<dbReference type="InterPro" id="IPR037401">
    <property type="entry name" value="SnoaL-like"/>
</dbReference>
<dbReference type="Pfam" id="PF12680">
    <property type="entry name" value="SnoaL_2"/>
    <property type="match status" value="1"/>
</dbReference>
<sequence length="139" mass="16250">MDIKSVGDIYQQLSKANLHTLEDVYHPDVVFEDSAHRIEGWQALKHYFETLYTNVHTCQFDIKEYQQVDDTGFLTWLMTLEHPKLRNGTPVHVHGVSHLKMQEGKVIYHRDYFDLGEMLYEHLPVLGVVIKGIKRRLGS</sequence>
<reference evidence="3" key="1">
    <citation type="submission" date="2015-08" db="EMBL/GenBank/DDBJ databases">
        <title>Vibrio galatheae sp. nov., a novel member of the Vibrionaceae family isolated from the Solomon Islands.</title>
        <authorList>
            <person name="Giubergia S."/>
            <person name="Machado H."/>
            <person name="Mateiu R.V."/>
            <person name="Gram L."/>
        </authorList>
    </citation>
    <scope>NUCLEOTIDE SEQUENCE [LARGE SCALE GENOMIC DNA]</scope>
    <source>
        <strain evidence="3">DSM 19584</strain>
    </source>
</reference>
<proteinExistence type="predicted"/>
<dbReference type="InterPro" id="IPR032710">
    <property type="entry name" value="NTF2-like_dom_sf"/>
</dbReference>
<evidence type="ECO:0000313" key="3">
    <source>
        <dbReference type="Proteomes" id="UP000037515"/>
    </source>
</evidence>
<name>A0A0M0HUT4_VIBNE</name>
<evidence type="ECO:0000313" key="2">
    <source>
        <dbReference type="EMBL" id="KOO05388.1"/>
    </source>
</evidence>
<protein>
    <submittedName>
        <fullName evidence="2">Transcriptional regulator</fullName>
    </submittedName>
</protein>
<gene>
    <name evidence="2" type="ORF">AKJ17_00900</name>
</gene>
<evidence type="ECO:0000259" key="1">
    <source>
        <dbReference type="Pfam" id="PF12680"/>
    </source>
</evidence>
<dbReference type="RefSeq" id="WP_053393900.1">
    <property type="nucleotide sequence ID" value="NZ_LHPJ01000001.1"/>
</dbReference>
<dbReference type="AlphaFoldDB" id="A0A0M0HUT4"/>
<dbReference type="Gene3D" id="3.10.450.50">
    <property type="match status" value="1"/>
</dbReference>
<dbReference type="EMBL" id="LHPJ01000001">
    <property type="protein sequence ID" value="KOO05388.1"/>
    <property type="molecule type" value="Genomic_DNA"/>
</dbReference>
<comment type="caution">
    <text evidence="2">The sequence shown here is derived from an EMBL/GenBank/DDBJ whole genome shotgun (WGS) entry which is preliminary data.</text>
</comment>
<organism evidence="2 3">
    <name type="scientific">Vibrio nereis</name>
    <dbReference type="NCBI Taxonomy" id="693"/>
    <lineage>
        <taxon>Bacteria</taxon>
        <taxon>Pseudomonadati</taxon>
        <taxon>Pseudomonadota</taxon>
        <taxon>Gammaproteobacteria</taxon>
        <taxon>Vibrionales</taxon>
        <taxon>Vibrionaceae</taxon>
        <taxon>Vibrio</taxon>
    </lineage>
</organism>